<protein>
    <submittedName>
        <fullName evidence="1">Uncharacterized protein</fullName>
    </submittedName>
</protein>
<keyword evidence="2" id="KW-1185">Reference proteome</keyword>
<accession>A0A4V5ZY54</accession>
<reference evidence="1 2" key="1">
    <citation type="journal article" date="2015" name="Genome Biol.">
        <title>Comparative genomics of Steinernema reveals deeply conserved gene regulatory networks.</title>
        <authorList>
            <person name="Dillman A.R."/>
            <person name="Macchietto M."/>
            <person name="Porter C.F."/>
            <person name="Rogers A."/>
            <person name="Williams B."/>
            <person name="Antoshechkin I."/>
            <person name="Lee M.M."/>
            <person name="Goodwin Z."/>
            <person name="Lu X."/>
            <person name="Lewis E.E."/>
            <person name="Goodrich-Blair H."/>
            <person name="Stock S.P."/>
            <person name="Adams B.J."/>
            <person name="Sternberg P.W."/>
            <person name="Mortazavi A."/>
        </authorList>
    </citation>
    <scope>NUCLEOTIDE SEQUENCE [LARGE SCALE GENOMIC DNA]</scope>
    <source>
        <strain evidence="1 2">ALL</strain>
    </source>
</reference>
<gene>
    <name evidence="1" type="ORF">L596_028541</name>
</gene>
<proteinExistence type="predicted"/>
<dbReference type="EMBL" id="AZBU02000011">
    <property type="protein sequence ID" value="TKR61435.1"/>
    <property type="molecule type" value="Genomic_DNA"/>
</dbReference>
<comment type="caution">
    <text evidence="1">The sequence shown here is derived from an EMBL/GenBank/DDBJ whole genome shotgun (WGS) entry which is preliminary data.</text>
</comment>
<reference evidence="1 2" key="2">
    <citation type="journal article" date="2019" name="G3 (Bethesda)">
        <title>Hybrid Assembly of the Genome of the Entomopathogenic Nematode Steinernema carpocapsae Identifies the X-Chromosome.</title>
        <authorList>
            <person name="Serra L."/>
            <person name="Macchietto M."/>
            <person name="Macias-Munoz A."/>
            <person name="McGill C.J."/>
            <person name="Rodriguez I.M."/>
            <person name="Rodriguez B."/>
            <person name="Murad R."/>
            <person name="Mortazavi A."/>
        </authorList>
    </citation>
    <scope>NUCLEOTIDE SEQUENCE [LARGE SCALE GENOMIC DNA]</scope>
    <source>
        <strain evidence="1 2">ALL</strain>
    </source>
</reference>
<organism evidence="1 2">
    <name type="scientific">Steinernema carpocapsae</name>
    <name type="common">Entomopathogenic nematode</name>
    <dbReference type="NCBI Taxonomy" id="34508"/>
    <lineage>
        <taxon>Eukaryota</taxon>
        <taxon>Metazoa</taxon>
        <taxon>Ecdysozoa</taxon>
        <taxon>Nematoda</taxon>
        <taxon>Chromadorea</taxon>
        <taxon>Rhabditida</taxon>
        <taxon>Tylenchina</taxon>
        <taxon>Panagrolaimomorpha</taxon>
        <taxon>Strongyloidoidea</taxon>
        <taxon>Steinernematidae</taxon>
        <taxon>Steinernema</taxon>
    </lineage>
</organism>
<dbReference type="Proteomes" id="UP000298663">
    <property type="component" value="Unassembled WGS sequence"/>
</dbReference>
<dbReference type="AlphaFoldDB" id="A0A4V5ZY54"/>
<name>A0A4V5ZY54_STECR</name>
<sequence length="149" mass="16883">MALLTAKHPRENLEPLALLEQFVTERLLLMLLPIPIRRLPDSGESFDEKLEASQNGLFCYRQNYTIKPYDEAFHVSLHRLFGDIRVLEIHPHCLGRAGCFSSCVIQKRDISSVDTAPRTTAVESANVTSVKKERTLESKFLSDVENVSL</sequence>
<evidence type="ECO:0000313" key="2">
    <source>
        <dbReference type="Proteomes" id="UP000298663"/>
    </source>
</evidence>
<evidence type="ECO:0000313" key="1">
    <source>
        <dbReference type="EMBL" id="TKR61435.1"/>
    </source>
</evidence>